<dbReference type="GO" id="GO:1902201">
    <property type="term" value="P:negative regulation of bacterial-type flagellum-dependent cell motility"/>
    <property type="evidence" value="ECO:0007669"/>
    <property type="project" value="TreeGrafter"/>
</dbReference>
<accession>A0A679J8W1</accession>
<evidence type="ECO:0000256" key="3">
    <source>
        <dbReference type="SAM" id="Coils"/>
    </source>
</evidence>
<evidence type="ECO:0000313" key="5">
    <source>
        <dbReference type="EMBL" id="CAA2110160.1"/>
    </source>
</evidence>
<organism evidence="5">
    <name type="scientific">Variovorax paradoxus</name>
    <dbReference type="NCBI Taxonomy" id="34073"/>
    <lineage>
        <taxon>Bacteria</taxon>
        <taxon>Pseudomonadati</taxon>
        <taxon>Pseudomonadota</taxon>
        <taxon>Betaproteobacteria</taxon>
        <taxon>Burkholderiales</taxon>
        <taxon>Comamonadaceae</taxon>
        <taxon>Variovorax</taxon>
    </lineage>
</organism>
<name>A0A679J8W1_VARPD</name>
<dbReference type="PANTHER" id="PTHR45138">
    <property type="entry name" value="REGULATORY COMPONENTS OF SENSORY TRANSDUCTION SYSTEM"/>
    <property type="match status" value="1"/>
</dbReference>
<dbReference type="Pfam" id="PF00990">
    <property type="entry name" value="GGDEF"/>
    <property type="match status" value="1"/>
</dbReference>
<dbReference type="GO" id="GO:0052621">
    <property type="term" value="F:diguanylate cyclase activity"/>
    <property type="evidence" value="ECO:0007669"/>
    <property type="project" value="UniProtKB-EC"/>
</dbReference>
<feature type="domain" description="GGDEF" evidence="4">
    <location>
        <begin position="116"/>
        <end position="247"/>
    </location>
</feature>
<dbReference type="InterPro" id="IPR000160">
    <property type="entry name" value="GGDEF_dom"/>
</dbReference>
<dbReference type="EC" id="2.7.7.65" evidence="1"/>
<evidence type="ECO:0000259" key="4">
    <source>
        <dbReference type="PROSITE" id="PS50887"/>
    </source>
</evidence>
<dbReference type="CDD" id="cd01949">
    <property type="entry name" value="GGDEF"/>
    <property type="match status" value="1"/>
</dbReference>
<keyword evidence="5" id="KW-0808">Transferase</keyword>
<dbReference type="EMBL" id="LR743508">
    <property type="protein sequence ID" value="CAA2110160.1"/>
    <property type="molecule type" value="Genomic_DNA"/>
</dbReference>
<evidence type="ECO:0000256" key="2">
    <source>
        <dbReference type="ARBA" id="ARBA00034247"/>
    </source>
</evidence>
<proteinExistence type="predicted"/>
<dbReference type="FunFam" id="3.30.70.270:FF:000001">
    <property type="entry name" value="Diguanylate cyclase domain protein"/>
    <property type="match status" value="1"/>
</dbReference>
<dbReference type="Gene3D" id="3.30.70.270">
    <property type="match status" value="1"/>
</dbReference>
<keyword evidence="5" id="KW-0548">Nucleotidyltransferase</keyword>
<gene>
    <name evidence="5" type="primary">dosC_2</name>
    <name evidence="5" type="ORF">VVAX_06426</name>
</gene>
<dbReference type="InterPro" id="IPR043128">
    <property type="entry name" value="Rev_trsase/Diguanyl_cyclase"/>
</dbReference>
<protein>
    <recommendedName>
        <fullName evidence="1">diguanylate cyclase</fullName>
        <ecNumber evidence="1">2.7.7.65</ecNumber>
    </recommendedName>
</protein>
<dbReference type="InterPro" id="IPR029787">
    <property type="entry name" value="Nucleotide_cyclase"/>
</dbReference>
<dbReference type="GO" id="GO:0005886">
    <property type="term" value="C:plasma membrane"/>
    <property type="evidence" value="ECO:0007669"/>
    <property type="project" value="TreeGrafter"/>
</dbReference>
<dbReference type="SUPFAM" id="SSF55073">
    <property type="entry name" value="Nucleotide cyclase"/>
    <property type="match status" value="1"/>
</dbReference>
<dbReference type="GO" id="GO:0043709">
    <property type="term" value="P:cell adhesion involved in single-species biofilm formation"/>
    <property type="evidence" value="ECO:0007669"/>
    <property type="project" value="TreeGrafter"/>
</dbReference>
<dbReference type="SMART" id="SM00267">
    <property type="entry name" value="GGDEF"/>
    <property type="match status" value="1"/>
</dbReference>
<feature type="coiled-coil region" evidence="3">
    <location>
        <begin position="52"/>
        <end position="86"/>
    </location>
</feature>
<dbReference type="AlphaFoldDB" id="A0A679J8W1"/>
<dbReference type="NCBIfam" id="TIGR00254">
    <property type="entry name" value="GGDEF"/>
    <property type="match status" value="1"/>
</dbReference>
<evidence type="ECO:0000256" key="1">
    <source>
        <dbReference type="ARBA" id="ARBA00012528"/>
    </source>
</evidence>
<dbReference type="RefSeq" id="WP_339094492.1">
    <property type="nucleotide sequence ID" value="NZ_LR743508.1"/>
</dbReference>
<dbReference type="PANTHER" id="PTHR45138:SF9">
    <property type="entry name" value="DIGUANYLATE CYCLASE DGCM-RELATED"/>
    <property type="match status" value="1"/>
</dbReference>
<comment type="catalytic activity">
    <reaction evidence="2">
        <text>2 GTP = 3',3'-c-di-GMP + 2 diphosphate</text>
        <dbReference type="Rhea" id="RHEA:24898"/>
        <dbReference type="ChEBI" id="CHEBI:33019"/>
        <dbReference type="ChEBI" id="CHEBI:37565"/>
        <dbReference type="ChEBI" id="CHEBI:58805"/>
        <dbReference type="EC" id="2.7.7.65"/>
    </reaction>
</comment>
<keyword evidence="3" id="KW-0175">Coiled coil</keyword>
<dbReference type="InterPro" id="IPR050469">
    <property type="entry name" value="Diguanylate_Cyclase"/>
</dbReference>
<sequence length="254" mass="27417">MDTAASPDLFEAESRALQAARTAYDTCATSATSATNEPAPCRQALGDLLGAYERLLRETRRLVRRSDRAELEMNQLNLRLQDLAAELEYRATHDPLTGVLNRAAIIELVNRHFVRNDLALIVLDIDHFKRINDSFGHPTGDRVIQGVVTCLKDEVPAAAQIGRVGGEEFTVVLPGQGGDACRQVAHALRHAIEAYAFELPDGSSVTASFGVSWMPCGSSFDDAYGLADEALYVAKRGGRNQVALASGPVHAQSA</sequence>
<reference evidence="5" key="1">
    <citation type="submission" date="2019-12" db="EMBL/GenBank/DDBJ databases">
        <authorList>
            <person name="Cremers G."/>
        </authorList>
    </citation>
    <scope>NUCLEOTIDE SEQUENCE</scope>
    <source>
        <strain evidence="5">Vvax</strain>
    </source>
</reference>
<dbReference type="PROSITE" id="PS50887">
    <property type="entry name" value="GGDEF"/>
    <property type="match status" value="1"/>
</dbReference>